<name>A0A1H2QVM8_9FIRM</name>
<evidence type="ECO:0000313" key="2">
    <source>
        <dbReference type="EMBL" id="SDW11175.1"/>
    </source>
</evidence>
<sequence length="47" mass="5288">MEEIYTHIANLGFPIVISIYLLVRIEGKLNMLTESINELSKVIAGLK</sequence>
<dbReference type="AlphaFoldDB" id="A0A1H2QVM8"/>
<organism evidence="2 3">
    <name type="scientific">Tepidimicrobium xylanilyticum</name>
    <dbReference type="NCBI Taxonomy" id="1123352"/>
    <lineage>
        <taxon>Bacteria</taxon>
        <taxon>Bacillati</taxon>
        <taxon>Bacillota</taxon>
        <taxon>Tissierellia</taxon>
        <taxon>Tissierellales</taxon>
        <taxon>Tepidimicrobiaceae</taxon>
        <taxon>Tepidimicrobium</taxon>
    </lineage>
</organism>
<evidence type="ECO:0000256" key="1">
    <source>
        <dbReference type="SAM" id="Phobius"/>
    </source>
</evidence>
<dbReference type="Pfam" id="PF12841">
    <property type="entry name" value="YvrJ"/>
    <property type="match status" value="1"/>
</dbReference>
<evidence type="ECO:0000313" key="3">
    <source>
        <dbReference type="Proteomes" id="UP000198828"/>
    </source>
</evidence>
<dbReference type="InterPro" id="IPR024419">
    <property type="entry name" value="YvrJ"/>
</dbReference>
<gene>
    <name evidence="2" type="ORF">SAMN05660923_00232</name>
</gene>
<dbReference type="EMBL" id="FNNG01000001">
    <property type="protein sequence ID" value="SDW11175.1"/>
    <property type="molecule type" value="Genomic_DNA"/>
</dbReference>
<reference evidence="2 3" key="1">
    <citation type="submission" date="2016-10" db="EMBL/GenBank/DDBJ databases">
        <authorList>
            <person name="de Groot N.N."/>
        </authorList>
    </citation>
    <scope>NUCLEOTIDE SEQUENCE [LARGE SCALE GENOMIC DNA]</scope>
    <source>
        <strain evidence="2 3">DSM 23310</strain>
    </source>
</reference>
<feature type="transmembrane region" description="Helical" evidence="1">
    <location>
        <begin position="6"/>
        <end position="23"/>
    </location>
</feature>
<keyword evidence="3" id="KW-1185">Reference proteome</keyword>
<keyword evidence="1" id="KW-1133">Transmembrane helix</keyword>
<dbReference type="Proteomes" id="UP000198828">
    <property type="component" value="Unassembled WGS sequence"/>
</dbReference>
<keyword evidence="1" id="KW-0472">Membrane</keyword>
<accession>A0A1H2QVM8</accession>
<dbReference type="RefSeq" id="WP_093750009.1">
    <property type="nucleotide sequence ID" value="NZ_BSYN01000001.1"/>
</dbReference>
<proteinExistence type="predicted"/>
<dbReference type="OrthoDB" id="2662123at2"/>
<protein>
    <submittedName>
        <fullName evidence="2">YvrJ protein family protein</fullName>
    </submittedName>
</protein>
<keyword evidence="1" id="KW-0812">Transmembrane</keyword>